<evidence type="ECO:0000313" key="1">
    <source>
        <dbReference type="EMBL" id="QGR03123.1"/>
    </source>
</evidence>
<accession>A0AAE6QAD1</accession>
<sequence length="277" mass="30072">MLHGSEEPIFSFANYEDEKLVFSGLNDTDDLDTQQNNVQADDVQVSEGLESEGLIADDLKDVADFNAQQDYVPEGDQVPEGLEGEGLIADDLKDVADFNAQQDYIPEGDQVSEGLEGEGLIADDLNAKQGSVPENYVQQSEEGNEGYPVEIAKPVSVNNMEIDVVKVPIEGNVVTADNLFIDLSHGTNALAGFLNNINHYDLNKKQDIANNGQVVNTMNLSDGKGHMEIENTSNNIVDNNGHDLFSVHNMLLLGGVFGVLSSVSHYGHPCCCDGYFF</sequence>
<protein>
    <submittedName>
        <fullName evidence="1">Uncharacterized protein</fullName>
    </submittedName>
</protein>
<name>A0AAE6QAD1_EHRRU</name>
<dbReference type="AlphaFoldDB" id="A0AAE6QAD1"/>
<keyword evidence="2" id="KW-1185">Reference proteome</keyword>
<reference evidence="1 2" key="1">
    <citation type="submission" date="2018-10" db="EMBL/GenBank/DDBJ databases">
        <title>Propagation and draft genome sequences of three atypical Erhlichia ruminantium isolates.</title>
        <authorList>
            <person name="Liebenberg J."/>
            <person name="Steyn H."/>
            <person name="Josemans A."/>
            <person name="Zweygarth E."/>
        </authorList>
    </citation>
    <scope>NUCLEOTIDE SEQUENCE [LARGE SCALE GENOMIC DNA]</scope>
    <source>
        <strain evidence="1 2">Omatjenne</strain>
    </source>
</reference>
<gene>
    <name evidence="1" type="ORF">EDL80_00635</name>
</gene>
<evidence type="ECO:0000313" key="2">
    <source>
        <dbReference type="Proteomes" id="UP000422822"/>
    </source>
</evidence>
<organism evidence="1 2">
    <name type="scientific">Ehrlichia ruminantium</name>
    <name type="common">heartwater rickettsia</name>
    <name type="synonym">Cowdria ruminantium</name>
    <dbReference type="NCBI Taxonomy" id="779"/>
    <lineage>
        <taxon>Bacteria</taxon>
        <taxon>Pseudomonadati</taxon>
        <taxon>Pseudomonadota</taxon>
        <taxon>Alphaproteobacteria</taxon>
        <taxon>Rickettsiales</taxon>
        <taxon>Anaplasmataceae</taxon>
        <taxon>Ehrlichia</taxon>
    </lineage>
</organism>
<dbReference type="Proteomes" id="UP000422822">
    <property type="component" value="Chromosome"/>
</dbReference>
<dbReference type="EMBL" id="CP033455">
    <property type="protein sequence ID" value="QGR03123.1"/>
    <property type="molecule type" value="Genomic_DNA"/>
</dbReference>
<dbReference type="RefSeq" id="WP_158406286.1">
    <property type="nucleotide sequence ID" value="NZ_CP033455.1"/>
</dbReference>
<proteinExistence type="predicted"/>